<dbReference type="Proteomes" id="UP001212152">
    <property type="component" value="Unassembled WGS sequence"/>
</dbReference>
<proteinExistence type="predicted"/>
<name>A0AAD5TFY0_9FUNG</name>
<evidence type="ECO:0000313" key="2">
    <source>
        <dbReference type="EMBL" id="KAJ3174470.1"/>
    </source>
</evidence>
<dbReference type="EMBL" id="JADGJQ010000065">
    <property type="protein sequence ID" value="KAJ3174470.1"/>
    <property type="molecule type" value="Genomic_DNA"/>
</dbReference>
<protein>
    <recommendedName>
        <fullName evidence="4">ParB/Sulfiredoxin domain-containing protein</fullName>
    </recommendedName>
</protein>
<evidence type="ECO:0000313" key="3">
    <source>
        <dbReference type="Proteomes" id="UP001212152"/>
    </source>
</evidence>
<evidence type="ECO:0000256" key="1">
    <source>
        <dbReference type="SAM" id="MobiDB-lite"/>
    </source>
</evidence>
<feature type="region of interest" description="Disordered" evidence="1">
    <location>
        <begin position="16"/>
        <end position="45"/>
    </location>
</feature>
<sequence>MSNKFPCDGTIAIQTLRPRQSGDPGPSNWRAQQHDRENASGNAIAGPTRPIVVTLRKPEEVEENAGPPHKYKIVDGAHRVQAVKEYNETEGVRPIKQVRRRRSYWKVAIRDQIGTRWQARIYADGDFLAAVDRLGLPELAFFARDDDRDRRDRPTYQQSSVVARWLHADRLWYQPTISGVPARSSSPLQRNLAHVTNAISQAMERVACQK</sequence>
<organism evidence="2 3">
    <name type="scientific">Geranomyces variabilis</name>
    <dbReference type="NCBI Taxonomy" id="109894"/>
    <lineage>
        <taxon>Eukaryota</taxon>
        <taxon>Fungi</taxon>
        <taxon>Fungi incertae sedis</taxon>
        <taxon>Chytridiomycota</taxon>
        <taxon>Chytridiomycota incertae sedis</taxon>
        <taxon>Chytridiomycetes</taxon>
        <taxon>Spizellomycetales</taxon>
        <taxon>Powellomycetaceae</taxon>
        <taxon>Geranomyces</taxon>
    </lineage>
</organism>
<gene>
    <name evidence="2" type="ORF">HDU87_007163</name>
</gene>
<evidence type="ECO:0008006" key="4">
    <source>
        <dbReference type="Google" id="ProtNLM"/>
    </source>
</evidence>
<keyword evidence="3" id="KW-1185">Reference proteome</keyword>
<accession>A0AAD5TFY0</accession>
<comment type="caution">
    <text evidence="2">The sequence shown here is derived from an EMBL/GenBank/DDBJ whole genome shotgun (WGS) entry which is preliminary data.</text>
</comment>
<reference evidence="2" key="1">
    <citation type="submission" date="2020-05" db="EMBL/GenBank/DDBJ databases">
        <title>Phylogenomic resolution of chytrid fungi.</title>
        <authorList>
            <person name="Stajich J.E."/>
            <person name="Amses K."/>
            <person name="Simmons R."/>
            <person name="Seto K."/>
            <person name="Myers J."/>
            <person name="Bonds A."/>
            <person name="Quandt C.A."/>
            <person name="Barry K."/>
            <person name="Liu P."/>
            <person name="Grigoriev I."/>
            <person name="Longcore J.E."/>
            <person name="James T.Y."/>
        </authorList>
    </citation>
    <scope>NUCLEOTIDE SEQUENCE</scope>
    <source>
        <strain evidence="2">JEL0379</strain>
    </source>
</reference>
<dbReference type="AlphaFoldDB" id="A0AAD5TFY0"/>